<dbReference type="PANTHER" id="PTHR36565">
    <property type="entry name" value="UPF0332 PROTEIN TM_1000"/>
    <property type="match status" value="1"/>
</dbReference>
<gene>
    <name evidence="4" type="ORF">HQQ74_10395</name>
</gene>
<name>A0A8T7HCK4_9EURY</name>
<accession>A0A8T7HCK4</accession>
<dbReference type="Pfam" id="PF05168">
    <property type="entry name" value="HEPN"/>
    <property type="match status" value="1"/>
</dbReference>
<feature type="domain" description="HEPN" evidence="3">
    <location>
        <begin position="9"/>
        <end position="123"/>
    </location>
</feature>
<dbReference type="PANTHER" id="PTHR36565:SF1">
    <property type="entry name" value="UPF0332 PROTEIN TM_1000"/>
    <property type="match status" value="1"/>
</dbReference>
<dbReference type="Proteomes" id="UP000737555">
    <property type="component" value="Unassembled WGS sequence"/>
</dbReference>
<keyword evidence="2" id="KW-0472">Membrane</keyword>
<dbReference type="InterPro" id="IPR007842">
    <property type="entry name" value="HEPN_dom"/>
</dbReference>
<protein>
    <submittedName>
        <fullName evidence="4">HEPN domain-containing protein</fullName>
    </submittedName>
</protein>
<dbReference type="EMBL" id="JABMJE010000207">
    <property type="protein sequence ID" value="NQS79084.1"/>
    <property type="molecule type" value="Genomic_DNA"/>
</dbReference>
<comment type="caution">
    <text evidence="4">The sequence shown here is derived from an EMBL/GenBank/DDBJ whole genome shotgun (WGS) entry which is preliminary data.</text>
</comment>
<evidence type="ECO:0000259" key="3">
    <source>
        <dbReference type="Pfam" id="PF05168"/>
    </source>
</evidence>
<keyword evidence="2" id="KW-1133">Transmembrane helix</keyword>
<dbReference type="InterPro" id="IPR052226">
    <property type="entry name" value="UPF0332_toxin"/>
</dbReference>
<dbReference type="Gene3D" id="1.20.120.330">
    <property type="entry name" value="Nucleotidyltransferases domain 2"/>
    <property type="match status" value="1"/>
</dbReference>
<dbReference type="AlphaFoldDB" id="A0A8T7HCK4"/>
<reference evidence="4" key="1">
    <citation type="submission" date="2020-05" db="EMBL/GenBank/DDBJ databases">
        <title>The first insight into the ecology of ammonia-tolerant syntrophic propionate oxidizing bacteria.</title>
        <authorList>
            <person name="Singh A."/>
            <person name="Schnurer A."/>
            <person name="Westerholm M."/>
        </authorList>
    </citation>
    <scope>NUCLEOTIDE SEQUENCE</scope>
    <source>
        <strain evidence="4">MAG54</strain>
    </source>
</reference>
<keyword evidence="2" id="KW-0812">Transmembrane</keyword>
<evidence type="ECO:0000256" key="2">
    <source>
        <dbReference type="SAM" id="Phobius"/>
    </source>
</evidence>
<feature type="transmembrane region" description="Helical" evidence="2">
    <location>
        <begin position="37"/>
        <end position="55"/>
    </location>
</feature>
<evidence type="ECO:0000256" key="1">
    <source>
        <dbReference type="ARBA" id="ARBA00038248"/>
    </source>
</evidence>
<comment type="similarity">
    <text evidence="1">Belongs to the UPF0332 family.</text>
</comment>
<evidence type="ECO:0000313" key="4">
    <source>
        <dbReference type="EMBL" id="NQS79084.1"/>
    </source>
</evidence>
<evidence type="ECO:0000313" key="5">
    <source>
        <dbReference type="Proteomes" id="UP000737555"/>
    </source>
</evidence>
<proteinExistence type="inferred from homology"/>
<sequence length="134" mass="15486">MDEKEAVYELLRKAEQRLVAARYLLEKGFCEDSANRAYYSMFFAATALLLTRGITVRTHRGLIATFGSEFVQTGFIDPEFGKVLRIAEELREEVDYSISRVLLIEEVQAVVDDAERFLEEIREKIRLLTFPSLE</sequence>
<organism evidence="4 5">
    <name type="scientific">Methanoculleus bourgensis</name>
    <dbReference type="NCBI Taxonomy" id="83986"/>
    <lineage>
        <taxon>Archaea</taxon>
        <taxon>Methanobacteriati</taxon>
        <taxon>Methanobacteriota</taxon>
        <taxon>Stenosarchaea group</taxon>
        <taxon>Methanomicrobia</taxon>
        <taxon>Methanomicrobiales</taxon>
        <taxon>Methanomicrobiaceae</taxon>
        <taxon>Methanoculleus</taxon>
    </lineage>
</organism>